<keyword evidence="1" id="KW-0175">Coiled coil</keyword>
<feature type="coiled-coil region" evidence="1">
    <location>
        <begin position="79"/>
        <end position="148"/>
    </location>
</feature>
<sequence>MDMTRKQKKREKDSWFFSKSLLQEINELSEEVDDELEKVKNGPQKRIEEEPTSIAAVSNSKEEKSRQGSVAPKILPMKIKEEISDSQKLKDENQQLRKQLELLEKIQQDMLNNQSEVTAITKKLTVQNEQLERENKKLSDKISEEEKDELMNQELIYERQQLKDKVLLLSRKIEELKPKMQQLLSEKEALISQNNTLTKKIEGLIPSTESTSNEADEKEFSQLKEALYAAHGNIIHLQEQATEEHHKFEILEKENMELTSTVESLHKKILEKKDIEHEQSKRLAIQNNQLIATAEQVNELNKKIAELQGTYDVEKQKTQRLEKKIEQQEKDKLFHQEEVSKILLSARKQGDGIIQDAQKQAEKIMLVAEEKIQKQKDESKELYRSLVASQQEYQIIYEKMEKQLLHFVKED</sequence>
<dbReference type="Proteomes" id="UP000664357">
    <property type="component" value="Unassembled WGS sequence"/>
</dbReference>
<comment type="caution">
    <text evidence="3">The sequence shown here is derived from an EMBL/GenBank/DDBJ whole genome shotgun (WGS) entry which is preliminary data.</text>
</comment>
<evidence type="ECO:0000256" key="1">
    <source>
        <dbReference type="SAM" id="Coils"/>
    </source>
</evidence>
<protein>
    <recommendedName>
        <fullName evidence="5">Chromosome segregation protein SMC</fullName>
    </recommendedName>
</protein>
<evidence type="ECO:0000256" key="2">
    <source>
        <dbReference type="SAM" id="MobiDB-lite"/>
    </source>
</evidence>
<gene>
    <name evidence="3" type="ORF">JZO67_001308</name>
</gene>
<name>A0ABV0EPR0_9ENTE</name>
<feature type="compositionally biased region" description="Basic and acidic residues" evidence="2">
    <location>
        <begin position="37"/>
        <end position="49"/>
    </location>
</feature>
<organism evidence="3 4">
    <name type="scientific">Candidatus Enterococcus ferrettii</name>
    <dbReference type="NCBI Taxonomy" id="2815324"/>
    <lineage>
        <taxon>Bacteria</taxon>
        <taxon>Bacillati</taxon>
        <taxon>Bacillota</taxon>
        <taxon>Bacilli</taxon>
        <taxon>Lactobacillales</taxon>
        <taxon>Enterococcaceae</taxon>
        <taxon>Enterococcus</taxon>
    </lineage>
</organism>
<reference evidence="3 4" key="1">
    <citation type="submission" date="2024-02" db="EMBL/GenBank/DDBJ databases">
        <title>The Genome Sequence of Enterococcus sp. DIV0159.</title>
        <authorList>
            <person name="Earl A."/>
            <person name="Manson A."/>
            <person name="Gilmore M."/>
            <person name="Sanders J."/>
            <person name="Shea T."/>
            <person name="Howe W."/>
            <person name="Livny J."/>
            <person name="Cuomo C."/>
            <person name="Neafsey D."/>
            <person name="Birren B."/>
        </authorList>
    </citation>
    <scope>NUCLEOTIDE SEQUENCE [LARGE SCALE GENOMIC DNA]</scope>
    <source>
        <strain evidence="3 4">665A</strain>
    </source>
</reference>
<evidence type="ECO:0000313" key="3">
    <source>
        <dbReference type="EMBL" id="MEO1769357.1"/>
    </source>
</evidence>
<dbReference type="EMBL" id="JAFREL020000001">
    <property type="protein sequence ID" value="MEO1769357.1"/>
    <property type="molecule type" value="Genomic_DNA"/>
</dbReference>
<feature type="region of interest" description="Disordered" evidence="2">
    <location>
        <begin position="32"/>
        <end position="77"/>
    </location>
</feature>
<keyword evidence="4" id="KW-1185">Reference proteome</keyword>
<evidence type="ECO:0000313" key="4">
    <source>
        <dbReference type="Proteomes" id="UP000664357"/>
    </source>
</evidence>
<feature type="coiled-coil region" evidence="1">
    <location>
        <begin position="248"/>
        <end position="378"/>
    </location>
</feature>
<accession>A0ABV0EPR0</accession>
<evidence type="ECO:0008006" key="5">
    <source>
        <dbReference type="Google" id="ProtNLM"/>
    </source>
</evidence>
<proteinExistence type="predicted"/>
<dbReference type="RefSeq" id="WP_347298799.1">
    <property type="nucleotide sequence ID" value="NZ_JAFREL020000001.1"/>
</dbReference>